<evidence type="ECO:0000313" key="10">
    <source>
        <dbReference type="Proteomes" id="UP000663845"/>
    </source>
</evidence>
<dbReference type="SMART" id="SM00702">
    <property type="entry name" value="P4Hc"/>
    <property type="match status" value="1"/>
</dbReference>
<keyword evidence="3" id="KW-0847">Vitamin C</keyword>
<accession>A0A815UJU1</accession>
<dbReference type="Proteomes" id="UP000663844">
    <property type="component" value="Unassembled WGS sequence"/>
</dbReference>
<evidence type="ECO:0000256" key="6">
    <source>
        <dbReference type="ARBA" id="ARBA00023004"/>
    </source>
</evidence>
<dbReference type="PANTHER" id="PTHR10869:SF246">
    <property type="entry name" value="TRANSMEMBRANE PROLYL 4-HYDROXYLASE"/>
    <property type="match status" value="1"/>
</dbReference>
<dbReference type="GO" id="GO:0005506">
    <property type="term" value="F:iron ion binding"/>
    <property type="evidence" value="ECO:0007669"/>
    <property type="project" value="InterPro"/>
</dbReference>
<evidence type="ECO:0000256" key="1">
    <source>
        <dbReference type="ARBA" id="ARBA00001961"/>
    </source>
</evidence>
<evidence type="ECO:0000256" key="5">
    <source>
        <dbReference type="ARBA" id="ARBA00023002"/>
    </source>
</evidence>
<comment type="caution">
    <text evidence="8">The sequence shown here is derived from an EMBL/GenBank/DDBJ whole genome shotgun (WGS) entry which is preliminary data.</text>
</comment>
<dbReference type="PANTHER" id="PTHR10869">
    <property type="entry name" value="PROLYL 4-HYDROXYLASE ALPHA SUBUNIT"/>
    <property type="match status" value="1"/>
</dbReference>
<dbReference type="GO" id="GO:0031418">
    <property type="term" value="F:L-ascorbic acid binding"/>
    <property type="evidence" value="ECO:0007669"/>
    <property type="project" value="UniProtKB-KW"/>
</dbReference>
<evidence type="ECO:0000313" key="8">
    <source>
        <dbReference type="EMBL" id="CAF1520445.1"/>
    </source>
</evidence>
<dbReference type="InterPro" id="IPR044862">
    <property type="entry name" value="Pro_4_hyd_alph_FE2OG_OXY"/>
</dbReference>
<keyword evidence="2" id="KW-0479">Metal-binding</keyword>
<evidence type="ECO:0000313" key="9">
    <source>
        <dbReference type="EMBL" id="CAF4138389.1"/>
    </source>
</evidence>
<dbReference type="InterPro" id="IPR006620">
    <property type="entry name" value="Pro_4_hyd_alph"/>
</dbReference>
<reference evidence="8" key="1">
    <citation type="submission" date="2021-02" db="EMBL/GenBank/DDBJ databases">
        <authorList>
            <person name="Nowell W R."/>
        </authorList>
    </citation>
    <scope>NUCLEOTIDE SEQUENCE</scope>
</reference>
<evidence type="ECO:0000259" key="7">
    <source>
        <dbReference type="SMART" id="SM00702"/>
    </source>
</evidence>
<comment type="cofactor">
    <cofactor evidence="1">
        <name>L-ascorbate</name>
        <dbReference type="ChEBI" id="CHEBI:38290"/>
    </cofactor>
</comment>
<evidence type="ECO:0000256" key="4">
    <source>
        <dbReference type="ARBA" id="ARBA00022964"/>
    </source>
</evidence>
<organism evidence="8 10">
    <name type="scientific">Adineta steineri</name>
    <dbReference type="NCBI Taxonomy" id="433720"/>
    <lineage>
        <taxon>Eukaryota</taxon>
        <taxon>Metazoa</taxon>
        <taxon>Spiralia</taxon>
        <taxon>Gnathifera</taxon>
        <taxon>Rotifera</taxon>
        <taxon>Eurotatoria</taxon>
        <taxon>Bdelloidea</taxon>
        <taxon>Adinetida</taxon>
        <taxon>Adinetidae</taxon>
        <taxon>Adineta</taxon>
    </lineage>
</organism>
<keyword evidence="6" id="KW-0408">Iron</keyword>
<name>A0A815UJU1_9BILA</name>
<feature type="domain" description="Prolyl 4-hydroxylase alpha subunit" evidence="7">
    <location>
        <begin position="72"/>
        <end position="274"/>
    </location>
</feature>
<proteinExistence type="predicted"/>
<keyword evidence="5" id="KW-0560">Oxidoreductase</keyword>
<dbReference type="Proteomes" id="UP000663845">
    <property type="component" value="Unassembled WGS sequence"/>
</dbReference>
<keyword evidence="4" id="KW-0223">Dioxygenase</keyword>
<dbReference type="EMBL" id="CAJNOG010002889">
    <property type="protein sequence ID" value="CAF1520445.1"/>
    <property type="molecule type" value="Genomic_DNA"/>
</dbReference>
<dbReference type="Pfam" id="PF13640">
    <property type="entry name" value="2OG-FeII_Oxy_3"/>
    <property type="match status" value="1"/>
</dbReference>
<dbReference type="EMBL" id="CAJOAZ010006565">
    <property type="protein sequence ID" value="CAF4138389.1"/>
    <property type="molecule type" value="Genomic_DNA"/>
</dbReference>
<dbReference type="GO" id="GO:0005783">
    <property type="term" value="C:endoplasmic reticulum"/>
    <property type="evidence" value="ECO:0007669"/>
    <property type="project" value="TreeGrafter"/>
</dbReference>
<dbReference type="Gene3D" id="2.60.120.620">
    <property type="entry name" value="q2cbj1_9rhob like domain"/>
    <property type="match status" value="1"/>
</dbReference>
<dbReference type="InterPro" id="IPR045054">
    <property type="entry name" value="P4HA-like"/>
</dbReference>
<gene>
    <name evidence="8" type="ORF">JYZ213_LOCUS44540</name>
    <name evidence="9" type="ORF">OXD698_LOCUS37404</name>
</gene>
<sequence>MQSKIFEGIKSGLELTIKYLIDLHLYFGNEFIEYKISKCGSETIKQPDTIRVQDGYNCPDHRYKVRIISRSPLIIYLEKFLTEDEMKHLIELAEPRFQPSKTRSDGKRILNEHRTSSTAKLQPHGTPIVKCIEQRFAEFQGNVDIEYLEPLQVVKYVETQEYKPHFDAFTDPNEINDIGQRITTFFTYLQSNCSQAATEFIYIKFNETLHERFCDILICDENSSEHGIRFRPLSGNSVFWFNVDEDGEVDPFTVHAGLPPIKDGYKIGLNAWTFNKTFHVKLENNKDESVKKSL</sequence>
<dbReference type="AlphaFoldDB" id="A0A815UJU1"/>
<evidence type="ECO:0000256" key="2">
    <source>
        <dbReference type="ARBA" id="ARBA00022723"/>
    </source>
</evidence>
<protein>
    <recommendedName>
        <fullName evidence="7">Prolyl 4-hydroxylase alpha subunit domain-containing protein</fullName>
    </recommendedName>
</protein>
<evidence type="ECO:0000256" key="3">
    <source>
        <dbReference type="ARBA" id="ARBA00022896"/>
    </source>
</evidence>
<dbReference type="GO" id="GO:0004656">
    <property type="term" value="F:procollagen-proline 4-dioxygenase activity"/>
    <property type="evidence" value="ECO:0007669"/>
    <property type="project" value="TreeGrafter"/>
</dbReference>